<dbReference type="Pfam" id="PF09441">
    <property type="entry name" value="Abp2"/>
    <property type="match status" value="1"/>
</dbReference>
<keyword evidence="3" id="KW-1185">Reference proteome</keyword>
<gene>
    <name evidence="2" type="ORF">GLRG_05123</name>
</gene>
<evidence type="ECO:0000313" key="2">
    <source>
        <dbReference type="EMBL" id="EFQ29979.1"/>
    </source>
</evidence>
<feature type="region of interest" description="Disordered" evidence="1">
    <location>
        <begin position="319"/>
        <end position="361"/>
    </location>
</feature>
<dbReference type="VEuPathDB" id="FungiDB:GLRG_05123"/>
<accession>E3QGJ1</accession>
<dbReference type="OrthoDB" id="2104370at2759"/>
<evidence type="ECO:0000256" key="1">
    <source>
        <dbReference type="SAM" id="MobiDB-lite"/>
    </source>
</evidence>
<dbReference type="PANTHER" id="PTHR42048:SF1">
    <property type="entry name" value="ARS-BINDING PROTEIN 2"/>
    <property type="match status" value="1"/>
</dbReference>
<dbReference type="HOGENOM" id="CLU_014337_0_0_1"/>
<feature type="region of interest" description="Disordered" evidence="1">
    <location>
        <begin position="1"/>
        <end position="55"/>
    </location>
</feature>
<dbReference type="eggNOG" id="ENOG502QV85">
    <property type="taxonomic scope" value="Eukaryota"/>
</dbReference>
<reference evidence="3" key="1">
    <citation type="journal article" date="2012" name="Nat. Genet.">
        <title>Lifestyle transitions in plant pathogenic Colletotrichum fungi deciphered by genome and transcriptome analyses.</title>
        <authorList>
            <person name="O'Connell R.J."/>
            <person name="Thon M.R."/>
            <person name="Hacquard S."/>
            <person name="Amyotte S.G."/>
            <person name="Kleemann J."/>
            <person name="Torres M.F."/>
            <person name="Damm U."/>
            <person name="Buiate E.A."/>
            <person name="Epstein L."/>
            <person name="Alkan N."/>
            <person name="Altmueller J."/>
            <person name="Alvarado-Balderrama L."/>
            <person name="Bauser C.A."/>
            <person name="Becker C."/>
            <person name="Birren B.W."/>
            <person name="Chen Z."/>
            <person name="Choi J."/>
            <person name="Crouch J.A."/>
            <person name="Duvick J.P."/>
            <person name="Farman M.A."/>
            <person name="Gan P."/>
            <person name="Heiman D."/>
            <person name="Henrissat B."/>
            <person name="Howard R.J."/>
            <person name="Kabbage M."/>
            <person name="Koch C."/>
            <person name="Kracher B."/>
            <person name="Kubo Y."/>
            <person name="Law A.D."/>
            <person name="Lebrun M.-H."/>
            <person name="Lee Y.-H."/>
            <person name="Miyara I."/>
            <person name="Moore N."/>
            <person name="Neumann U."/>
            <person name="Nordstroem K."/>
            <person name="Panaccione D.G."/>
            <person name="Panstruga R."/>
            <person name="Place M."/>
            <person name="Proctor R.H."/>
            <person name="Prusky D."/>
            <person name="Rech G."/>
            <person name="Reinhardt R."/>
            <person name="Rollins J.A."/>
            <person name="Rounsley S."/>
            <person name="Schardl C.L."/>
            <person name="Schwartz D.C."/>
            <person name="Shenoy N."/>
            <person name="Shirasu K."/>
            <person name="Sikhakolli U.R."/>
            <person name="Stueber K."/>
            <person name="Sukno S.A."/>
            <person name="Sweigard J.A."/>
            <person name="Takano Y."/>
            <person name="Takahara H."/>
            <person name="Trail F."/>
            <person name="van der Does H.C."/>
            <person name="Voll L.M."/>
            <person name="Will I."/>
            <person name="Young S."/>
            <person name="Zeng Q."/>
            <person name="Zhang J."/>
            <person name="Zhou S."/>
            <person name="Dickman M.B."/>
            <person name="Schulze-Lefert P."/>
            <person name="Ver Loren van Themaat E."/>
            <person name="Ma L.-J."/>
            <person name="Vaillancourt L.J."/>
        </authorList>
    </citation>
    <scope>NUCLEOTIDE SEQUENCE [LARGE SCALE GENOMIC DNA]</scope>
    <source>
        <strain evidence="3">M1.001 / M2 / FGSC 10212</strain>
    </source>
</reference>
<evidence type="ECO:0000313" key="3">
    <source>
        <dbReference type="Proteomes" id="UP000008782"/>
    </source>
</evidence>
<feature type="compositionally biased region" description="Basic residues" evidence="1">
    <location>
        <begin position="1"/>
        <end position="11"/>
    </location>
</feature>
<dbReference type="GO" id="GO:0003688">
    <property type="term" value="F:DNA replication origin binding"/>
    <property type="evidence" value="ECO:0007669"/>
    <property type="project" value="TreeGrafter"/>
</dbReference>
<dbReference type="GeneID" id="24410488"/>
<dbReference type="RefSeq" id="XP_008093999.1">
    <property type="nucleotide sequence ID" value="XM_008095808.1"/>
</dbReference>
<protein>
    <submittedName>
        <fullName evidence="2">ARS binding protein 2</fullName>
    </submittedName>
</protein>
<name>E3QGJ1_COLGM</name>
<dbReference type="AlphaFoldDB" id="E3QGJ1"/>
<dbReference type="PANTHER" id="PTHR42048">
    <property type="entry name" value="ARS-BINDING PROTEIN 2"/>
    <property type="match status" value="1"/>
</dbReference>
<feature type="region of interest" description="Disordered" evidence="1">
    <location>
        <begin position="206"/>
        <end position="271"/>
    </location>
</feature>
<dbReference type="STRING" id="645133.E3QGJ1"/>
<sequence length="700" mass="76946">MEPHHHHHHHQQQQQRQQQQQQQHKTAAAAAAAVTTSVPSTTSTPANSIGRPALPDRDVTAETIEDAYVNFILHCNPAVPPETDAAALREAFRVPPRSGGKSFSTFTLFQLIRQLETKEIKTWAELALKLGVEPPDQDKGQSSQKIQQYAVRLKRWMHSMHVDAFFEYLMDHPHQYWIGIPNDPNPVCEAGRDGVLAEDDMALRALLPQIRPRRGRKRPDEDESSRSPSQRPRLDSPLVENEYAPNLAETSGPWSAHPDGRASFGKPDSSRLSANSALASAWPPVHDSPLTAFTQGPMSALTPSTRSGGFWGDAEPGSAITPSRPKASTRRHGAKVVSSAWRSSGPGGTGKTRGRPPTNKTNVDGLFVAFSAEKSPLKGPSPETKSDPGPIKFPGSIPNNVSPTIPPDIVHAPPMTRPGKPSISLQVPQRAGGAVRLATPPPPVVVINADPAQHIPNPTVPITRAPSATLKTDSGNAPPGTTPCMNLHEQSVPRMQLIAQDSDGPNSTNDLSAGMFENMEDRTNIDEVVGYLANETLNGDWFDAQDNPIDKCSIAEAYAIVHTMLERMWQTAPNQDVFLLNLSALVGGRTLLPGSRLQCKREEELEDRTTYSCNWQFRLGSIRGNYTMCHTTTYDRWRRPEEMVEKPSVKRTAEAESEWEKKYRDLLVLSEKRGKEIQSLRAGITMQLNKTFDASKDLGI</sequence>
<dbReference type="Proteomes" id="UP000008782">
    <property type="component" value="Unassembled WGS sequence"/>
</dbReference>
<dbReference type="InterPro" id="IPR018562">
    <property type="entry name" value="ARS-binding_2"/>
</dbReference>
<proteinExistence type="predicted"/>
<feature type="compositionally biased region" description="Low complexity" evidence="1">
    <location>
        <begin position="12"/>
        <end position="46"/>
    </location>
</feature>
<dbReference type="EMBL" id="GG697347">
    <property type="protein sequence ID" value="EFQ29979.1"/>
    <property type="molecule type" value="Genomic_DNA"/>
</dbReference>
<organism evidence="3">
    <name type="scientific">Colletotrichum graminicola (strain M1.001 / M2 / FGSC 10212)</name>
    <name type="common">Maize anthracnose fungus</name>
    <name type="synonym">Glomerella graminicola</name>
    <dbReference type="NCBI Taxonomy" id="645133"/>
    <lineage>
        <taxon>Eukaryota</taxon>
        <taxon>Fungi</taxon>
        <taxon>Dikarya</taxon>
        <taxon>Ascomycota</taxon>
        <taxon>Pezizomycotina</taxon>
        <taxon>Sordariomycetes</taxon>
        <taxon>Hypocreomycetidae</taxon>
        <taxon>Glomerellales</taxon>
        <taxon>Glomerellaceae</taxon>
        <taxon>Colletotrichum</taxon>
        <taxon>Colletotrichum graminicola species complex</taxon>
    </lineage>
</organism>